<dbReference type="InterPro" id="IPR023214">
    <property type="entry name" value="HAD_sf"/>
</dbReference>
<name>A0A272ENN8_9RHOO</name>
<sequence>MPMRHDVIVFDLDGTLSDPLEGIGRSINHALQACGYATHPLDELAIYIGPPLDFSFRELTGSQDEAHIAALVAHYRERYGSIGYAENALYAGIPEALAGLQARGCRIGLCTSKRVDFAEQILALFKLRQHFSFVSGGEIGTPKWQQLGALCQRGLVGPDSLMVGDRAVDMIAAHRNGLSAAGVLWGFGSQEELSEQSPRYLLSRIDELLTLG</sequence>
<evidence type="ECO:0000313" key="1">
    <source>
        <dbReference type="EMBL" id="KAF7598111.1"/>
    </source>
</evidence>
<dbReference type="GO" id="GO:0005829">
    <property type="term" value="C:cytosol"/>
    <property type="evidence" value="ECO:0007669"/>
    <property type="project" value="TreeGrafter"/>
</dbReference>
<evidence type="ECO:0000313" key="4">
    <source>
        <dbReference type="Proteomes" id="UP000623509"/>
    </source>
</evidence>
<dbReference type="GO" id="GO:0004713">
    <property type="term" value="F:protein tyrosine kinase activity"/>
    <property type="evidence" value="ECO:0007669"/>
    <property type="project" value="TreeGrafter"/>
</dbReference>
<dbReference type="SFLD" id="SFLDG01129">
    <property type="entry name" value="C1.5:_HAD__Beta-PGM__Phosphata"/>
    <property type="match status" value="1"/>
</dbReference>
<dbReference type="Proteomes" id="UP000623509">
    <property type="component" value="Unassembled WGS sequence"/>
</dbReference>
<gene>
    <name evidence="1" type="ORF">BGI27_15100</name>
    <name evidence="2" type="ORF">CGU29_14840</name>
</gene>
<organism evidence="2 3">
    <name type="scientific">Candidatus Dactylopiibacterium carminicum</name>
    <dbReference type="NCBI Taxonomy" id="857335"/>
    <lineage>
        <taxon>Bacteria</taxon>
        <taxon>Pseudomonadati</taxon>
        <taxon>Pseudomonadota</taxon>
        <taxon>Betaproteobacteria</taxon>
        <taxon>Rhodocyclales</taxon>
        <taxon>Rhodocyclaceae</taxon>
        <taxon>Candidatus Dactylopiibacterium</taxon>
    </lineage>
</organism>
<dbReference type="AlphaFoldDB" id="A0A272ENN8"/>
<dbReference type="InterPro" id="IPR050155">
    <property type="entry name" value="HAD-like_hydrolase_sf"/>
</dbReference>
<dbReference type="SFLD" id="SFLDS00003">
    <property type="entry name" value="Haloacid_Dehalogenase"/>
    <property type="match status" value="1"/>
</dbReference>
<dbReference type="EMBL" id="MDUX01000064">
    <property type="protein sequence ID" value="KAF7598111.1"/>
    <property type="molecule type" value="Genomic_DNA"/>
</dbReference>
<keyword evidence="4" id="KW-1185">Reference proteome</keyword>
<dbReference type="InterPro" id="IPR041492">
    <property type="entry name" value="HAD_2"/>
</dbReference>
<dbReference type="GO" id="GO:0016787">
    <property type="term" value="F:hydrolase activity"/>
    <property type="evidence" value="ECO:0007669"/>
    <property type="project" value="UniProtKB-KW"/>
</dbReference>
<dbReference type="PANTHER" id="PTHR43434:SF20">
    <property type="entry name" value="5'-NUCLEOTIDASE"/>
    <property type="match status" value="1"/>
</dbReference>
<keyword evidence="2" id="KW-0378">Hydrolase</keyword>
<dbReference type="Gene3D" id="3.40.50.1000">
    <property type="entry name" value="HAD superfamily/HAD-like"/>
    <property type="match status" value="1"/>
</dbReference>
<dbReference type="InterPro" id="IPR023198">
    <property type="entry name" value="PGP-like_dom2"/>
</dbReference>
<dbReference type="InterPro" id="IPR036412">
    <property type="entry name" value="HAD-like_sf"/>
</dbReference>
<dbReference type="Gene3D" id="1.10.150.240">
    <property type="entry name" value="Putative phosphatase, domain 2"/>
    <property type="match status" value="1"/>
</dbReference>
<accession>A0A272ENN8</accession>
<protein>
    <submittedName>
        <fullName evidence="2">HAD family hydrolase</fullName>
    </submittedName>
</protein>
<reference evidence="1 4" key="1">
    <citation type="submission" date="2016-08" db="EMBL/GenBank/DDBJ databases">
        <title>Candidatus Dactylopiibacterium carminicum genome sequence.</title>
        <authorList>
            <person name="Ramirez-Puebla S.T."/>
            <person name="Ormeno-Orrillo E."/>
            <person name="Vera-Ponce De Leon A."/>
            <person name="Luis L."/>
            <person name="Sanchez-Flores A."/>
            <person name="Monica R."/>
            <person name="Martinez-Romero E."/>
        </authorList>
    </citation>
    <scope>NUCLEOTIDE SEQUENCE [LARGE SCALE GENOMIC DNA]</scope>
    <source>
        <strain evidence="1">END1</strain>
    </source>
</reference>
<dbReference type="PANTHER" id="PTHR43434">
    <property type="entry name" value="PHOSPHOGLYCOLATE PHOSPHATASE"/>
    <property type="match status" value="1"/>
</dbReference>
<dbReference type="OrthoDB" id="5293434at2"/>
<reference evidence="2 3" key="2">
    <citation type="submission" date="2017-07" db="EMBL/GenBank/DDBJ databases">
        <title>Candidatus Dactylopiibacterium carminicum, a nitrogen-fixing symbiont of the cochineal insect Dactylopius coccus and Dactylopius opuntiae (Hemiptera: Coccoidea: Dactylopiidae).</title>
        <authorList>
            <person name="Vera A."/>
        </authorList>
    </citation>
    <scope>NUCLEOTIDE SEQUENCE [LARGE SCALE GENOMIC DNA]</scope>
    <source>
        <strain evidence="2 3">NFDCM</strain>
    </source>
</reference>
<evidence type="ECO:0000313" key="3">
    <source>
        <dbReference type="Proteomes" id="UP000216107"/>
    </source>
</evidence>
<comment type="caution">
    <text evidence="2">The sequence shown here is derived from an EMBL/GenBank/DDBJ whole genome shotgun (WGS) entry which is preliminary data.</text>
</comment>
<dbReference type="Proteomes" id="UP000216107">
    <property type="component" value="Unassembled WGS sequence"/>
</dbReference>
<proteinExistence type="predicted"/>
<dbReference type="EMBL" id="NMRN01000063">
    <property type="protein sequence ID" value="PAS91735.1"/>
    <property type="molecule type" value="Genomic_DNA"/>
</dbReference>
<evidence type="ECO:0000313" key="2">
    <source>
        <dbReference type="EMBL" id="PAS91735.1"/>
    </source>
</evidence>
<dbReference type="SUPFAM" id="SSF56784">
    <property type="entry name" value="HAD-like"/>
    <property type="match status" value="1"/>
</dbReference>
<dbReference type="Pfam" id="PF13419">
    <property type="entry name" value="HAD_2"/>
    <property type="match status" value="1"/>
</dbReference>